<dbReference type="RefSeq" id="WP_090135730.1">
    <property type="nucleotide sequence ID" value="NZ_FOLY01000007.1"/>
</dbReference>
<dbReference type="PANTHER" id="PTHR40266:SF2">
    <property type="entry name" value="TOXIN HIGB-1"/>
    <property type="match status" value="1"/>
</dbReference>
<dbReference type="EMBL" id="FOLY01000007">
    <property type="protein sequence ID" value="SFC86363.1"/>
    <property type="molecule type" value="Genomic_DNA"/>
</dbReference>
<dbReference type="SUPFAM" id="SSF143011">
    <property type="entry name" value="RelE-like"/>
    <property type="match status" value="1"/>
</dbReference>
<dbReference type="Gene3D" id="3.30.2310.20">
    <property type="entry name" value="RelE-like"/>
    <property type="match status" value="1"/>
</dbReference>
<dbReference type="InterPro" id="IPR035093">
    <property type="entry name" value="RelE/ParE_toxin_dom_sf"/>
</dbReference>
<organism evidence="1 2">
    <name type="scientific">Kushneria avicenniae</name>
    <dbReference type="NCBI Taxonomy" id="402385"/>
    <lineage>
        <taxon>Bacteria</taxon>
        <taxon>Pseudomonadati</taxon>
        <taxon>Pseudomonadota</taxon>
        <taxon>Gammaproteobacteria</taxon>
        <taxon>Oceanospirillales</taxon>
        <taxon>Halomonadaceae</taxon>
        <taxon>Kushneria</taxon>
    </lineage>
</organism>
<dbReference type="STRING" id="402385.SAMN05421848_3046"/>
<gene>
    <name evidence="1" type="ORF">SAMN05421848_3046</name>
</gene>
<proteinExistence type="predicted"/>
<name>A0A1I1MUV4_9GAMM</name>
<dbReference type="OrthoDB" id="9801102at2"/>
<sequence length="92" mass="10684">MIISIKHKGLKALYERGFAKGVQQDHVKKLRLILAALDVAESPDDMSRPSFKLHPLKGEMAGHWSVWVNGNWRITWRFTGHDVELVDYQDYH</sequence>
<accession>A0A1I1MUV4</accession>
<dbReference type="Pfam" id="PF05015">
    <property type="entry name" value="HigB-like_toxin"/>
    <property type="match status" value="1"/>
</dbReference>
<reference evidence="2" key="1">
    <citation type="submission" date="2016-10" db="EMBL/GenBank/DDBJ databases">
        <authorList>
            <person name="Varghese N."/>
            <person name="Submissions S."/>
        </authorList>
    </citation>
    <scope>NUCLEOTIDE SEQUENCE [LARGE SCALE GENOMIC DNA]</scope>
    <source>
        <strain evidence="2">DSM 23439</strain>
    </source>
</reference>
<dbReference type="PANTHER" id="PTHR40266">
    <property type="entry name" value="TOXIN HIGB-1"/>
    <property type="match status" value="1"/>
</dbReference>
<protein>
    <submittedName>
        <fullName evidence="1">Proteic killer suppression protein</fullName>
    </submittedName>
</protein>
<keyword evidence="2" id="KW-1185">Reference proteome</keyword>
<dbReference type="InterPro" id="IPR007711">
    <property type="entry name" value="HigB-1"/>
</dbReference>
<evidence type="ECO:0000313" key="2">
    <source>
        <dbReference type="Proteomes" id="UP000199046"/>
    </source>
</evidence>
<dbReference type="AlphaFoldDB" id="A0A1I1MUV4"/>
<dbReference type="Proteomes" id="UP000199046">
    <property type="component" value="Unassembled WGS sequence"/>
</dbReference>
<evidence type="ECO:0000313" key="1">
    <source>
        <dbReference type="EMBL" id="SFC86363.1"/>
    </source>
</evidence>